<dbReference type="AlphaFoldDB" id="A0AAD1RWZ2"/>
<protein>
    <submittedName>
        <fullName evidence="2">Uncharacterized protein</fullName>
    </submittedName>
</protein>
<proteinExistence type="predicted"/>
<gene>
    <name evidence="2" type="ORF">PECUL_23A038575</name>
</gene>
<sequence length="1183" mass="132488">MGCCFSKELCPHKNIEKTSTKGTTSDEETKQASSSENIPNVHVGEKISNPENTFATKQSICCARPELTHVFFERPKYPSYHSMDDTNCVQKSNRSRSINFFNPINYACKVLANYENLKTTEVEEYSDNVIKPEPCSVDSLKAQNAEIQTQSSCNLAATDSQHGCDHAALVHVSSVTEQILPDVPSLKGKHLNWTHSIPENSSVPRQEKSVALLTEDKSLLNISTSRECTVRTACFPGDAGGSDMRHSQTNKFYSICVVDDEDLNLEDNFALSLTIKPDDISLKDSTAIPADYTQDFREDPHANHIESLIAGRPEVLSQLCFTDISSSGTQLKDSISLLPGSPAGTETEQTNLLPYTNLLEHSTDVFMVSSVCTTSTQDELNKQTDNEPKHFSPFIEPSQSNPYQEAENICYSHDSDLTSNAPGLGNYPDNPMECNNDLPSKKSSQVLRDDHDLPEENWDLQTCGENDSSPVFNDLESEDPVNKHANHVLADIWGSRNIQYTEEDTLIQKNVHGSTGQLFHKATFTENAEIFNSFPEQTTELVTLSDTCNEITADQTLQQFNELYEKFDSVVDLKNSFTFDPLDTEDCKMNTGFSVVYQVYNSCDVLCDNAELIDFEREQSGDCTGIIRPLDTCLLLEEPCSLKEICPQAKDDIELQDSETLKSDVLPSILLQQNLESLESGSSLSEAQINKDSSNASVETPNSLDTTPTILGDTVRDIEYFNISSNADMNCEHREVDCSVYESVAIKYENQLHSPEHTFLSDQEDKLQHSFSLPDQKLQTKDDIVQMLTEMASDLLINAEYENPCNDTNNKLNEQVEYCTTSSNYVQDQVDQYAATPSYEIHKMSHCFSDTNDCVPSSETSVLDLMQDVLKESQNRSKIQYDEDRKDLPLYCVISDEHFMTHPDCKVDYLWHELSEDLNGSSQYHCNPGNVHVTDITTGKYAFQMMAPENNSIWGWPETCSESESTKVSELNPNAKVWGNHMLHVEAGGTADGTVGQSWEELPDEPPDSSKEGMRSSQDDVLLALVALKPLEGFRVSQCENHKEEEESSLPGAGERESEWIHYATIFGRSEQNFILSFQLQPNRLADGVNTILAQSLTNYQPQTKHKDMPKETPLSLLTRDRPIIGFTDIIGRYSDHQAHYKPSWVQYKDMLPSSCTGELEELLGGNNLALVLFSAHISDQRN</sequence>
<feature type="region of interest" description="Disordered" evidence="1">
    <location>
        <begin position="16"/>
        <end position="46"/>
    </location>
</feature>
<feature type="region of interest" description="Disordered" evidence="1">
    <location>
        <begin position="989"/>
        <end position="1016"/>
    </location>
</feature>
<name>A0AAD1RWZ2_PELCU</name>
<reference evidence="2" key="1">
    <citation type="submission" date="2022-03" db="EMBL/GenBank/DDBJ databases">
        <authorList>
            <person name="Alioto T."/>
            <person name="Alioto T."/>
            <person name="Gomez Garrido J."/>
        </authorList>
    </citation>
    <scope>NUCLEOTIDE SEQUENCE</scope>
</reference>
<feature type="region of interest" description="Disordered" evidence="1">
    <location>
        <begin position="682"/>
        <end position="710"/>
    </location>
</feature>
<feature type="compositionally biased region" description="Basic and acidic residues" evidence="1">
    <location>
        <begin position="379"/>
        <end position="390"/>
    </location>
</feature>
<feature type="compositionally biased region" description="Polar residues" evidence="1">
    <location>
        <begin position="690"/>
        <end position="709"/>
    </location>
</feature>
<evidence type="ECO:0000256" key="1">
    <source>
        <dbReference type="SAM" id="MobiDB-lite"/>
    </source>
</evidence>
<accession>A0AAD1RWZ2</accession>
<evidence type="ECO:0000313" key="3">
    <source>
        <dbReference type="Proteomes" id="UP001295444"/>
    </source>
</evidence>
<dbReference type="Proteomes" id="UP001295444">
    <property type="component" value="Chromosome 04"/>
</dbReference>
<feature type="region of interest" description="Disordered" evidence="1">
    <location>
        <begin position="413"/>
        <end position="435"/>
    </location>
</feature>
<dbReference type="EMBL" id="OW240915">
    <property type="protein sequence ID" value="CAH2282880.1"/>
    <property type="molecule type" value="Genomic_DNA"/>
</dbReference>
<evidence type="ECO:0000313" key="2">
    <source>
        <dbReference type="EMBL" id="CAH2282880.1"/>
    </source>
</evidence>
<feature type="region of interest" description="Disordered" evidence="1">
    <location>
        <begin position="377"/>
        <end position="400"/>
    </location>
</feature>
<keyword evidence="3" id="KW-1185">Reference proteome</keyword>
<organism evidence="2 3">
    <name type="scientific">Pelobates cultripes</name>
    <name type="common">Western spadefoot toad</name>
    <dbReference type="NCBI Taxonomy" id="61616"/>
    <lineage>
        <taxon>Eukaryota</taxon>
        <taxon>Metazoa</taxon>
        <taxon>Chordata</taxon>
        <taxon>Craniata</taxon>
        <taxon>Vertebrata</taxon>
        <taxon>Euteleostomi</taxon>
        <taxon>Amphibia</taxon>
        <taxon>Batrachia</taxon>
        <taxon>Anura</taxon>
        <taxon>Pelobatoidea</taxon>
        <taxon>Pelobatidae</taxon>
        <taxon>Pelobates</taxon>
    </lineage>
</organism>